<feature type="domain" description="Anaphase-promoting complex subunit 5" evidence="9">
    <location>
        <begin position="419"/>
        <end position="447"/>
    </location>
</feature>
<dbReference type="GO" id="GO:0031145">
    <property type="term" value="P:anaphase-promoting complex-dependent catabolic process"/>
    <property type="evidence" value="ECO:0007669"/>
    <property type="project" value="TreeGrafter"/>
</dbReference>
<dbReference type="GO" id="GO:0005680">
    <property type="term" value="C:anaphase-promoting complex"/>
    <property type="evidence" value="ECO:0007669"/>
    <property type="project" value="InterPro"/>
</dbReference>
<proteinExistence type="inferred from homology"/>
<evidence type="ECO:0000313" key="10">
    <source>
        <dbReference type="EMBL" id="CAG8554636.1"/>
    </source>
</evidence>
<dbReference type="GO" id="GO:0070979">
    <property type="term" value="P:protein K11-linked ubiquitination"/>
    <property type="evidence" value="ECO:0007669"/>
    <property type="project" value="TreeGrafter"/>
</dbReference>
<evidence type="ECO:0000256" key="8">
    <source>
        <dbReference type="ARBA" id="ARBA00045696"/>
    </source>
</evidence>
<keyword evidence="11" id="KW-1185">Reference proteome</keyword>
<evidence type="ECO:0000313" key="11">
    <source>
        <dbReference type="Proteomes" id="UP000789759"/>
    </source>
</evidence>
<evidence type="ECO:0000256" key="5">
    <source>
        <dbReference type="ARBA" id="ARBA00022786"/>
    </source>
</evidence>
<dbReference type="PANTHER" id="PTHR12830">
    <property type="entry name" value="ANAPHASE-PROMOTING COMPLEX SUBUNIT 5"/>
    <property type="match status" value="1"/>
</dbReference>
<dbReference type="GO" id="GO:0051301">
    <property type="term" value="P:cell division"/>
    <property type="evidence" value="ECO:0007669"/>
    <property type="project" value="UniProtKB-KW"/>
</dbReference>
<keyword evidence="6" id="KW-0131">Cell cycle</keyword>
<keyword evidence="4" id="KW-0498">Mitosis</keyword>
<gene>
    <name evidence="10" type="ORF">CPELLU_LOCUS4917</name>
</gene>
<protein>
    <recommendedName>
        <fullName evidence="2">Anaphase-promoting complex subunit 5</fullName>
    </recommendedName>
    <alternativeName>
        <fullName evidence="7">Cyclosome subunit 5</fullName>
    </alternativeName>
</protein>
<dbReference type="PANTHER" id="PTHR12830:SF9">
    <property type="entry name" value="ANAPHASE-PROMOTING COMPLEX SUBUNIT 5"/>
    <property type="match status" value="1"/>
</dbReference>
<sequence length="730" mass="84192">MDSETYIAKTSVLTPHKISLLVLLSIYFETAIEDDLLETLLFFLIEKISNEHRFPEPTLQEFCDEIHQRTCPLPKVCTETQRECKSSLEQALLMHLVSMDSPHDLIELIKDSKKLTTNEENDCTPIPLGKYSILGIFVRRCYIESEKLMFDDISRLYNAFVKYKTDKIVLFSKKGKESMDFCYKSGEFSSILSEVTHRYHMCKQDLIAKCDAESFSHYIITQLRKYGGILPPELEIRGCADKFLQIFKFLPRRRREPELVSICFIESGGPSCKIRTQGAGIIAIEMARENNDQECLRFALSWLYRLKSNEPTSTKRVDATDQQMLDSLISKAKQSNFIYLQSLGELGNSQRQIQQGASPTEVFESLLRSSILNMNCPFKTMRFQGQLLNASVWQIYGNVALSALYSSEVIDHSDTSPEDLVTAYCQMADLHVSYGNYEQALKLLEESKEKFLGIRRAALQWVVCLEKVLYQKCFARDERASIEALEVQLRGSCQDDEVLQDDFNYNRALYLARIDRPDEAMDLLHELMQKSSRLGSQNQMLIANYYLKLAEIRIETEDPTSALPYVLSALCISERFHHQNCYFMAKIRLAQILLHFNLATRAKIMIENIMPVILAEHTLRMQSVGHFIYAQCLLGCITQDIRAQRKQSIPWDDVLIPLRRAQTGRYHYVLLTIQSISELIDVVQVIVYVYNASGDLVQRDNAANQFKNLYLKQQESQRKQPELDIIYITK</sequence>
<comment type="similarity">
    <text evidence="1">Belongs to the APC5 family.</text>
</comment>
<dbReference type="GO" id="GO:0045842">
    <property type="term" value="P:positive regulation of mitotic metaphase/anaphase transition"/>
    <property type="evidence" value="ECO:0007669"/>
    <property type="project" value="TreeGrafter"/>
</dbReference>
<dbReference type="SUPFAM" id="SSF48452">
    <property type="entry name" value="TPR-like"/>
    <property type="match status" value="1"/>
</dbReference>
<dbReference type="AlphaFoldDB" id="A0A9N9B5Y0"/>
<comment type="caution">
    <text evidence="10">The sequence shown here is derived from an EMBL/GenBank/DDBJ whole genome shotgun (WGS) entry which is preliminary data.</text>
</comment>
<evidence type="ECO:0000256" key="1">
    <source>
        <dbReference type="ARBA" id="ARBA00007450"/>
    </source>
</evidence>
<dbReference type="Proteomes" id="UP000789759">
    <property type="component" value="Unassembled WGS sequence"/>
</dbReference>
<dbReference type="Gene3D" id="1.25.40.10">
    <property type="entry name" value="Tetratricopeptide repeat domain"/>
    <property type="match status" value="1"/>
</dbReference>
<keyword evidence="3" id="KW-0132">Cell division</keyword>
<evidence type="ECO:0000256" key="3">
    <source>
        <dbReference type="ARBA" id="ARBA00022618"/>
    </source>
</evidence>
<evidence type="ECO:0000256" key="4">
    <source>
        <dbReference type="ARBA" id="ARBA00022776"/>
    </source>
</evidence>
<reference evidence="10" key="1">
    <citation type="submission" date="2021-06" db="EMBL/GenBank/DDBJ databases">
        <authorList>
            <person name="Kallberg Y."/>
            <person name="Tangrot J."/>
            <person name="Rosling A."/>
        </authorList>
    </citation>
    <scope>NUCLEOTIDE SEQUENCE</scope>
    <source>
        <strain evidence="10">FL966</strain>
    </source>
</reference>
<dbReference type="Pfam" id="PF12862">
    <property type="entry name" value="ANAPC5"/>
    <property type="match status" value="2"/>
</dbReference>
<name>A0A9N9B5Y0_9GLOM</name>
<accession>A0A9N9B5Y0</accession>
<dbReference type="InterPro" id="IPR026000">
    <property type="entry name" value="Apc5_dom"/>
</dbReference>
<dbReference type="CDD" id="cd16270">
    <property type="entry name" value="Apc5_N"/>
    <property type="match status" value="1"/>
</dbReference>
<evidence type="ECO:0000256" key="6">
    <source>
        <dbReference type="ARBA" id="ARBA00023306"/>
    </source>
</evidence>
<keyword evidence="5" id="KW-0833">Ubl conjugation pathway</keyword>
<comment type="function">
    <text evidence="8">Component of the anaphase promoting complex/cyclosome (APC/C), a cell cycle-regulated E3 ubiquitin ligase that controls progression through mitosis and the G1 phase of the cell cycle. The APC/C complex acts by mediating ubiquitination and subsequent degradation of target proteins: it mainly mediates the formation of 'Lys-11'-linked polyubiquitin chains and, to a lower extent, the formation of 'Lys-48'- and 'Lys-63'-linked polyubiquitin chains. The APC/C complex catalyzes assembly of branched 'Lys-11'-/'Lys-48'-linked branched ubiquitin chains on target proteins.</text>
</comment>
<dbReference type="InterPro" id="IPR037679">
    <property type="entry name" value="Apc5"/>
</dbReference>
<organism evidence="10 11">
    <name type="scientific">Cetraspora pellucida</name>
    <dbReference type="NCBI Taxonomy" id="1433469"/>
    <lineage>
        <taxon>Eukaryota</taxon>
        <taxon>Fungi</taxon>
        <taxon>Fungi incertae sedis</taxon>
        <taxon>Mucoromycota</taxon>
        <taxon>Glomeromycotina</taxon>
        <taxon>Glomeromycetes</taxon>
        <taxon>Diversisporales</taxon>
        <taxon>Gigasporaceae</taxon>
        <taxon>Cetraspora</taxon>
    </lineage>
</organism>
<evidence type="ECO:0000256" key="7">
    <source>
        <dbReference type="ARBA" id="ARBA00031069"/>
    </source>
</evidence>
<dbReference type="EMBL" id="CAJVQA010002676">
    <property type="protein sequence ID" value="CAG8554636.1"/>
    <property type="molecule type" value="Genomic_DNA"/>
</dbReference>
<dbReference type="OrthoDB" id="2504561at2759"/>
<feature type="domain" description="Anaphase-promoting complex subunit 5" evidence="9">
    <location>
        <begin position="283"/>
        <end position="309"/>
    </location>
</feature>
<evidence type="ECO:0000259" key="9">
    <source>
        <dbReference type="Pfam" id="PF12862"/>
    </source>
</evidence>
<evidence type="ECO:0000256" key="2">
    <source>
        <dbReference type="ARBA" id="ARBA00016066"/>
    </source>
</evidence>
<dbReference type="InterPro" id="IPR011990">
    <property type="entry name" value="TPR-like_helical_dom_sf"/>
</dbReference>